<proteinExistence type="predicted"/>
<name>A0A8D7F7X7_MUSAM</name>
<gene>
    <name evidence="1" type="ORF">GSMUA_150260.1</name>
</gene>
<reference evidence="1" key="1">
    <citation type="submission" date="2021-03" db="EMBL/GenBank/DDBJ databases">
        <authorList>
            <consortium name="Genoscope - CEA"/>
            <person name="William W."/>
        </authorList>
    </citation>
    <scope>NUCLEOTIDE SEQUENCE</scope>
    <source>
        <strain evidence="1">Doubled-haploid Pahang</strain>
    </source>
</reference>
<sequence length="48" mass="5719">MYIDIEINKNTKTHQKIFFGGMRMNQNYSIILNLKPSFFLEFVLSFDA</sequence>
<evidence type="ECO:0000313" key="1">
    <source>
        <dbReference type="EMBL" id="CAG1845231.1"/>
    </source>
</evidence>
<protein>
    <submittedName>
        <fullName evidence="1">(wild Malaysian banana) hypothetical protein</fullName>
    </submittedName>
</protein>
<organism evidence="1">
    <name type="scientific">Musa acuminata subsp. malaccensis</name>
    <name type="common">Wild banana</name>
    <name type="synonym">Musa malaccensis</name>
    <dbReference type="NCBI Taxonomy" id="214687"/>
    <lineage>
        <taxon>Eukaryota</taxon>
        <taxon>Viridiplantae</taxon>
        <taxon>Streptophyta</taxon>
        <taxon>Embryophyta</taxon>
        <taxon>Tracheophyta</taxon>
        <taxon>Spermatophyta</taxon>
        <taxon>Magnoliopsida</taxon>
        <taxon>Liliopsida</taxon>
        <taxon>Zingiberales</taxon>
        <taxon>Musaceae</taxon>
        <taxon>Musa</taxon>
    </lineage>
</organism>
<dbReference type="EMBL" id="HG996471">
    <property type="protein sequence ID" value="CAG1845231.1"/>
    <property type="molecule type" value="Genomic_DNA"/>
</dbReference>
<accession>A0A8D7F7X7</accession>
<dbReference type="AlphaFoldDB" id="A0A8D7F7X7"/>